<evidence type="ECO:0000313" key="2">
    <source>
        <dbReference type="Proteomes" id="UP000245207"/>
    </source>
</evidence>
<organism evidence="1 2">
    <name type="scientific">Artemisia annua</name>
    <name type="common">Sweet wormwood</name>
    <dbReference type="NCBI Taxonomy" id="35608"/>
    <lineage>
        <taxon>Eukaryota</taxon>
        <taxon>Viridiplantae</taxon>
        <taxon>Streptophyta</taxon>
        <taxon>Embryophyta</taxon>
        <taxon>Tracheophyta</taxon>
        <taxon>Spermatophyta</taxon>
        <taxon>Magnoliopsida</taxon>
        <taxon>eudicotyledons</taxon>
        <taxon>Gunneridae</taxon>
        <taxon>Pentapetalae</taxon>
        <taxon>asterids</taxon>
        <taxon>campanulids</taxon>
        <taxon>Asterales</taxon>
        <taxon>Asteraceae</taxon>
        <taxon>Asteroideae</taxon>
        <taxon>Anthemideae</taxon>
        <taxon>Artemisiinae</taxon>
        <taxon>Artemisia</taxon>
    </lineage>
</organism>
<dbReference type="SUPFAM" id="SSF56219">
    <property type="entry name" value="DNase I-like"/>
    <property type="match status" value="1"/>
</dbReference>
<dbReference type="OrthoDB" id="1244483at2759"/>
<evidence type="ECO:0000313" key="1">
    <source>
        <dbReference type="EMBL" id="PWA58686.1"/>
    </source>
</evidence>
<keyword evidence="1" id="KW-0808">Transferase</keyword>
<dbReference type="PANTHER" id="PTHR33116">
    <property type="entry name" value="REVERSE TRANSCRIPTASE ZINC-BINDING DOMAIN-CONTAINING PROTEIN-RELATED-RELATED"/>
    <property type="match status" value="1"/>
</dbReference>
<sequence>MVIWKQCFFKLYDQEKEFSFIILKGFLVSLGCDASLVNVYAPNEVVNRRCVWSALRDHKAGKDGFWILGGDWNEIMYIEERLGQTCLDISMKDFQGFVEECNLIDLPMTGQNFYLQTRQWCIKNSFSDHYAVGVGWVSINCGPKPFKVFNRWLKDPSLMDEIKVKKKRFFKVEALRENDSGNEDLWKEFLTLNYSIWFLRRKEAMNSYQKSHVDDLGCSVGTIPFRYLGLPVGANPAFKIVWDPIIVRIRECLAKWKSRVPSCVLEEIDKIRRSFFGPNIVGEEVYWPQMLDLVKFRTGCWFKAFFPACLYFILDFFVNIFSISTCNSDVRNVDGSTIGKPGLTGIGGLLRNSQGVVIALFSVSIGVLDSNVAKILTKKRERCYIRGTSSNR</sequence>
<keyword evidence="2" id="KW-1185">Reference proteome</keyword>
<dbReference type="Proteomes" id="UP000245207">
    <property type="component" value="Unassembled WGS sequence"/>
</dbReference>
<protein>
    <submittedName>
        <fullName evidence="1">RNA-directed DNA polymerase, eukaryota</fullName>
    </submittedName>
</protein>
<name>A0A2U1MBU2_ARTAN</name>
<dbReference type="PANTHER" id="PTHR33116:SF78">
    <property type="entry name" value="OS12G0587133 PROTEIN"/>
    <property type="match status" value="1"/>
</dbReference>
<comment type="caution">
    <text evidence="1">The sequence shown here is derived from an EMBL/GenBank/DDBJ whole genome shotgun (WGS) entry which is preliminary data.</text>
</comment>
<gene>
    <name evidence="1" type="ORF">CTI12_AA395100</name>
</gene>
<proteinExistence type="predicted"/>
<accession>A0A2U1MBU2</accession>
<keyword evidence="1" id="KW-0695">RNA-directed DNA polymerase</keyword>
<dbReference type="InterPro" id="IPR036691">
    <property type="entry name" value="Endo/exonu/phosph_ase_sf"/>
</dbReference>
<dbReference type="EMBL" id="PKPP01005826">
    <property type="protein sequence ID" value="PWA58686.1"/>
    <property type="molecule type" value="Genomic_DNA"/>
</dbReference>
<reference evidence="1 2" key="1">
    <citation type="journal article" date="2018" name="Mol. Plant">
        <title>The genome of Artemisia annua provides insight into the evolution of Asteraceae family and artemisinin biosynthesis.</title>
        <authorList>
            <person name="Shen Q."/>
            <person name="Zhang L."/>
            <person name="Liao Z."/>
            <person name="Wang S."/>
            <person name="Yan T."/>
            <person name="Shi P."/>
            <person name="Liu M."/>
            <person name="Fu X."/>
            <person name="Pan Q."/>
            <person name="Wang Y."/>
            <person name="Lv Z."/>
            <person name="Lu X."/>
            <person name="Zhang F."/>
            <person name="Jiang W."/>
            <person name="Ma Y."/>
            <person name="Chen M."/>
            <person name="Hao X."/>
            <person name="Li L."/>
            <person name="Tang Y."/>
            <person name="Lv G."/>
            <person name="Zhou Y."/>
            <person name="Sun X."/>
            <person name="Brodelius P.E."/>
            <person name="Rose J.K.C."/>
            <person name="Tang K."/>
        </authorList>
    </citation>
    <scope>NUCLEOTIDE SEQUENCE [LARGE SCALE GENOMIC DNA]</scope>
    <source>
        <strain evidence="2">cv. Huhao1</strain>
        <tissue evidence="1">Leaf</tissue>
    </source>
</reference>
<dbReference type="Gene3D" id="3.60.10.10">
    <property type="entry name" value="Endonuclease/exonuclease/phosphatase"/>
    <property type="match status" value="1"/>
</dbReference>
<dbReference type="GO" id="GO:0003964">
    <property type="term" value="F:RNA-directed DNA polymerase activity"/>
    <property type="evidence" value="ECO:0007669"/>
    <property type="project" value="UniProtKB-KW"/>
</dbReference>
<keyword evidence="1" id="KW-0548">Nucleotidyltransferase</keyword>
<dbReference type="AlphaFoldDB" id="A0A2U1MBU2"/>